<name>A0A7W7QL24_9ACTN</name>
<proteinExistence type="predicted"/>
<sequence length="155" mass="16842">MRLDILCMINEGAIPFRGDDEDQVGPPSIPSTLKSWAWLVCEQRGLICPTTADVPALAAFLTRHSAWAAGQEWIPDMIEEVGALRRAAHGLAPWTVHVQQLIGPCPSCELRALIRTAGEDWIECDTDLGGCGDLWSAAEYEAHTKEILSGQGMSS</sequence>
<dbReference type="RefSeq" id="WP_184713773.1">
    <property type="nucleotide sequence ID" value="NZ_JACHJP010000002.1"/>
</dbReference>
<accession>A0A7W7QL24</accession>
<keyword evidence="2" id="KW-1185">Reference proteome</keyword>
<evidence type="ECO:0000313" key="2">
    <source>
        <dbReference type="Proteomes" id="UP000552644"/>
    </source>
</evidence>
<dbReference type="Proteomes" id="UP000552644">
    <property type="component" value="Unassembled WGS sequence"/>
</dbReference>
<gene>
    <name evidence="1" type="ORF">FHS44_002141</name>
</gene>
<reference evidence="1 2" key="1">
    <citation type="submission" date="2020-08" db="EMBL/GenBank/DDBJ databases">
        <title>Genomic Encyclopedia of Type Strains, Phase III (KMG-III): the genomes of soil and plant-associated and newly described type strains.</title>
        <authorList>
            <person name="Whitman W."/>
        </authorList>
    </citation>
    <scope>NUCLEOTIDE SEQUENCE [LARGE SCALE GENOMIC DNA]</scope>
    <source>
        <strain evidence="1 2">CECT 8840</strain>
    </source>
</reference>
<comment type="caution">
    <text evidence="1">The sequence shown here is derived from an EMBL/GenBank/DDBJ whole genome shotgun (WGS) entry which is preliminary data.</text>
</comment>
<protein>
    <submittedName>
        <fullName evidence="1">Uncharacterized protein</fullName>
    </submittedName>
</protein>
<organism evidence="1 2">
    <name type="scientific">Streptosporangium saharense</name>
    <dbReference type="NCBI Taxonomy" id="1706840"/>
    <lineage>
        <taxon>Bacteria</taxon>
        <taxon>Bacillati</taxon>
        <taxon>Actinomycetota</taxon>
        <taxon>Actinomycetes</taxon>
        <taxon>Streptosporangiales</taxon>
        <taxon>Streptosporangiaceae</taxon>
        <taxon>Streptosporangium</taxon>
    </lineage>
</organism>
<dbReference type="AlphaFoldDB" id="A0A7W7QL24"/>
<evidence type="ECO:0000313" key="1">
    <source>
        <dbReference type="EMBL" id="MBB4915056.1"/>
    </source>
</evidence>
<dbReference type="EMBL" id="JACHJP010000002">
    <property type="protein sequence ID" value="MBB4915056.1"/>
    <property type="molecule type" value="Genomic_DNA"/>
</dbReference>